<proteinExistence type="predicted"/>
<feature type="compositionally biased region" description="Polar residues" evidence="1">
    <location>
        <begin position="219"/>
        <end position="231"/>
    </location>
</feature>
<accession>A0AAV7KTY4</accession>
<reference evidence="2" key="1">
    <citation type="journal article" date="2022" name="bioRxiv">
        <title>Sequencing and chromosome-scale assembly of the giantPleurodeles waltlgenome.</title>
        <authorList>
            <person name="Brown T."/>
            <person name="Elewa A."/>
            <person name="Iarovenko S."/>
            <person name="Subramanian E."/>
            <person name="Araus A.J."/>
            <person name="Petzold A."/>
            <person name="Susuki M."/>
            <person name="Suzuki K.-i.T."/>
            <person name="Hayashi T."/>
            <person name="Toyoda A."/>
            <person name="Oliveira C."/>
            <person name="Osipova E."/>
            <person name="Leigh N.D."/>
            <person name="Simon A."/>
            <person name="Yun M.H."/>
        </authorList>
    </citation>
    <scope>NUCLEOTIDE SEQUENCE</scope>
    <source>
        <strain evidence="2">20211129_DDA</strain>
        <tissue evidence="2">Liver</tissue>
    </source>
</reference>
<evidence type="ECO:0000256" key="1">
    <source>
        <dbReference type="SAM" id="MobiDB-lite"/>
    </source>
</evidence>
<evidence type="ECO:0000313" key="2">
    <source>
        <dbReference type="EMBL" id="KAJ1081469.1"/>
    </source>
</evidence>
<evidence type="ECO:0000313" key="3">
    <source>
        <dbReference type="Proteomes" id="UP001066276"/>
    </source>
</evidence>
<feature type="compositionally biased region" description="Basic and acidic residues" evidence="1">
    <location>
        <begin position="92"/>
        <end position="103"/>
    </location>
</feature>
<dbReference type="AlphaFoldDB" id="A0AAV7KTY4"/>
<dbReference type="EMBL" id="JANPWB010000016">
    <property type="protein sequence ID" value="KAJ1081469.1"/>
    <property type="molecule type" value="Genomic_DNA"/>
</dbReference>
<organism evidence="2 3">
    <name type="scientific">Pleurodeles waltl</name>
    <name type="common">Iberian ribbed newt</name>
    <dbReference type="NCBI Taxonomy" id="8319"/>
    <lineage>
        <taxon>Eukaryota</taxon>
        <taxon>Metazoa</taxon>
        <taxon>Chordata</taxon>
        <taxon>Craniata</taxon>
        <taxon>Vertebrata</taxon>
        <taxon>Euteleostomi</taxon>
        <taxon>Amphibia</taxon>
        <taxon>Batrachia</taxon>
        <taxon>Caudata</taxon>
        <taxon>Salamandroidea</taxon>
        <taxon>Salamandridae</taxon>
        <taxon>Pleurodelinae</taxon>
        <taxon>Pleurodeles</taxon>
    </lineage>
</organism>
<feature type="compositionally biased region" description="Basic and acidic residues" evidence="1">
    <location>
        <begin position="176"/>
        <end position="217"/>
    </location>
</feature>
<feature type="region of interest" description="Disordered" evidence="1">
    <location>
        <begin position="37"/>
        <end position="115"/>
    </location>
</feature>
<keyword evidence="3" id="KW-1185">Reference proteome</keyword>
<dbReference type="Proteomes" id="UP001066276">
    <property type="component" value="Chromosome 12"/>
</dbReference>
<sequence>MRDHSFSPLPAQRLQCNCSRLSDIPSTDVTESGAASRFCLGDDAPPGRHGNSDAGKLPGKPDIRVPERVERENRLGAREAERQENAIGGERGGNEQTKDRERNLNNGETLEEDEQGQIEIQGRPEGRGIHHFPGGTWLNKVQSFLKDNFWDQRRVAIGEGRGEIVKGEGGGYWGGDEERRDINKGKEETEGIEQKRKELKSENKENYKETVREHPEVETFSQKTLRGTTRAATKEKQDAGSTQEGGGSRKLASAVPEEEENAKEQDGYE</sequence>
<gene>
    <name evidence="2" type="ORF">NDU88_001651</name>
</gene>
<feature type="region of interest" description="Disordered" evidence="1">
    <location>
        <begin position="168"/>
        <end position="269"/>
    </location>
</feature>
<protein>
    <submittedName>
        <fullName evidence="2">Uncharacterized protein</fullName>
    </submittedName>
</protein>
<name>A0AAV7KTY4_PLEWA</name>
<comment type="caution">
    <text evidence="2">The sequence shown here is derived from an EMBL/GenBank/DDBJ whole genome shotgun (WGS) entry which is preliminary data.</text>
</comment>
<feature type="compositionally biased region" description="Basic and acidic residues" evidence="1">
    <location>
        <begin position="59"/>
        <end position="84"/>
    </location>
</feature>